<accession>A0AC35TNR3</accession>
<evidence type="ECO:0000313" key="2">
    <source>
        <dbReference type="WBParaSite" id="RSKR_0000271000.1"/>
    </source>
</evidence>
<evidence type="ECO:0000313" key="1">
    <source>
        <dbReference type="Proteomes" id="UP000095286"/>
    </source>
</evidence>
<dbReference type="WBParaSite" id="RSKR_0000271000.1">
    <property type="protein sequence ID" value="RSKR_0000271000.1"/>
    <property type="gene ID" value="RSKR_0000271000"/>
</dbReference>
<proteinExistence type="predicted"/>
<organism evidence="1 2">
    <name type="scientific">Rhabditophanes sp. KR3021</name>
    <dbReference type="NCBI Taxonomy" id="114890"/>
    <lineage>
        <taxon>Eukaryota</taxon>
        <taxon>Metazoa</taxon>
        <taxon>Ecdysozoa</taxon>
        <taxon>Nematoda</taxon>
        <taxon>Chromadorea</taxon>
        <taxon>Rhabditida</taxon>
        <taxon>Tylenchina</taxon>
        <taxon>Panagrolaimomorpha</taxon>
        <taxon>Strongyloidoidea</taxon>
        <taxon>Alloionematidae</taxon>
        <taxon>Rhabditophanes</taxon>
    </lineage>
</organism>
<reference evidence="2" key="1">
    <citation type="submission" date="2016-11" db="UniProtKB">
        <authorList>
            <consortium name="WormBaseParasite"/>
        </authorList>
    </citation>
    <scope>IDENTIFICATION</scope>
    <source>
        <strain evidence="2">KR3021</strain>
    </source>
</reference>
<dbReference type="Proteomes" id="UP000095286">
    <property type="component" value="Unplaced"/>
</dbReference>
<sequence>MFTLAQGLYNQFTVKPEYNVIVVGLDNAGKSTFVEHAKNICVVNNHAKKDLTKITPTVGLNLGKIDRYELILNLWDLGGQSGLRSLWQNYLSECHAIVFVIDANDIARFDEVKEAFDSLTKSRDLSSIPVLVIFNKHEICDIASAEDLKKSFQAADLEDMAVFYTSAVDGTNVERCIIWLEQTLRGREPFQS</sequence>
<protein>
    <submittedName>
        <fullName evidence="2">ADP-ribosylation factor-related protein 1</fullName>
    </submittedName>
</protein>
<name>A0AC35TNR3_9BILA</name>